<feature type="compositionally biased region" description="Low complexity" evidence="1">
    <location>
        <begin position="65"/>
        <end position="80"/>
    </location>
</feature>
<evidence type="ECO:0000313" key="3">
    <source>
        <dbReference type="Proteomes" id="UP001172457"/>
    </source>
</evidence>
<evidence type="ECO:0008006" key="4">
    <source>
        <dbReference type="Google" id="ProtNLM"/>
    </source>
</evidence>
<sequence length="224" mass="24775">MHHNVETHTSDALLRSGTQSKSQPESRNPTACCGQSRSRWGQKWGQSGRTRAEVPAPSIQESSVAGPQGQGQAQAQAQAQNAKPITMAKLPEEMATTQLQAAGNVGNHIQDQIIRIGANLGNVGGTGCSYKTFTSCKPPEFQGFSDPIATMRWIKEMEVTFVTSKCAKEDKVNYATSMLKSEALFWWELEKDSRIPDTAVNTWQDFKRLLIAKFFPKDEVKQLE</sequence>
<keyword evidence="3" id="KW-1185">Reference proteome</keyword>
<reference evidence="2" key="1">
    <citation type="submission" date="2023-03" db="EMBL/GenBank/DDBJ databases">
        <title>Chromosome-scale reference genome and RAD-based genetic map of yellow starthistle (Centaurea solstitialis) reveal putative structural variation and QTLs associated with invader traits.</title>
        <authorList>
            <person name="Reatini B."/>
            <person name="Cang F.A."/>
            <person name="Jiang Q."/>
            <person name="Mckibben M.T.W."/>
            <person name="Barker M.S."/>
            <person name="Rieseberg L.H."/>
            <person name="Dlugosch K.M."/>
        </authorList>
    </citation>
    <scope>NUCLEOTIDE SEQUENCE</scope>
    <source>
        <strain evidence="2">CAN-66</strain>
        <tissue evidence="2">Leaf</tissue>
    </source>
</reference>
<accession>A0AA38W4Y6</accession>
<dbReference type="EMBL" id="JARYMX010000008">
    <property type="protein sequence ID" value="KAJ9538925.1"/>
    <property type="molecule type" value="Genomic_DNA"/>
</dbReference>
<evidence type="ECO:0000313" key="2">
    <source>
        <dbReference type="EMBL" id="KAJ9538925.1"/>
    </source>
</evidence>
<name>A0AA38W4Y6_9ASTR</name>
<gene>
    <name evidence="2" type="ORF">OSB04_031658</name>
</gene>
<feature type="compositionally biased region" description="Polar residues" evidence="1">
    <location>
        <begin position="16"/>
        <end position="49"/>
    </location>
</feature>
<proteinExistence type="predicted"/>
<evidence type="ECO:0000256" key="1">
    <source>
        <dbReference type="SAM" id="MobiDB-lite"/>
    </source>
</evidence>
<comment type="caution">
    <text evidence="2">The sequence shown here is derived from an EMBL/GenBank/DDBJ whole genome shotgun (WGS) entry which is preliminary data.</text>
</comment>
<dbReference type="Proteomes" id="UP001172457">
    <property type="component" value="Chromosome 8"/>
</dbReference>
<feature type="region of interest" description="Disordered" evidence="1">
    <location>
        <begin position="1"/>
        <end position="80"/>
    </location>
</feature>
<dbReference type="AlphaFoldDB" id="A0AA38W4Y6"/>
<protein>
    <recommendedName>
        <fullName evidence="4">Retrotransposon gag domain-containing protein</fullName>
    </recommendedName>
</protein>
<organism evidence="2 3">
    <name type="scientific">Centaurea solstitialis</name>
    <name type="common">yellow star-thistle</name>
    <dbReference type="NCBI Taxonomy" id="347529"/>
    <lineage>
        <taxon>Eukaryota</taxon>
        <taxon>Viridiplantae</taxon>
        <taxon>Streptophyta</taxon>
        <taxon>Embryophyta</taxon>
        <taxon>Tracheophyta</taxon>
        <taxon>Spermatophyta</taxon>
        <taxon>Magnoliopsida</taxon>
        <taxon>eudicotyledons</taxon>
        <taxon>Gunneridae</taxon>
        <taxon>Pentapetalae</taxon>
        <taxon>asterids</taxon>
        <taxon>campanulids</taxon>
        <taxon>Asterales</taxon>
        <taxon>Asteraceae</taxon>
        <taxon>Carduoideae</taxon>
        <taxon>Cardueae</taxon>
        <taxon>Centaureinae</taxon>
        <taxon>Centaurea</taxon>
    </lineage>
</organism>